<evidence type="ECO:0000313" key="2">
    <source>
        <dbReference type="EMBL" id="GBF97628.1"/>
    </source>
</evidence>
<name>A0A2V0PCQ3_9CHLO</name>
<evidence type="ECO:0000313" key="3">
    <source>
        <dbReference type="Proteomes" id="UP000247498"/>
    </source>
</evidence>
<dbReference type="InParanoid" id="A0A2V0PCQ3"/>
<evidence type="ECO:0000256" key="1">
    <source>
        <dbReference type="SAM" id="SignalP"/>
    </source>
</evidence>
<proteinExistence type="predicted"/>
<feature type="chain" id="PRO_5015880636" evidence="1">
    <location>
        <begin position="22"/>
        <end position="114"/>
    </location>
</feature>
<gene>
    <name evidence="2" type="ORF">Rsub_10504</name>
</gene>
<organism evidence="2 3">
    <name type="scientific">Raphidocelis subcapitata</name>
    <dbReference type="NCBI Taxonomy" id="307507"/>
    <lineage>
        <taxon>Eukaryota</taxon>
        <taxon>Viridiplantae</taxon>
        <taxon>Chlorophyta</taxon>
        <taxon>core chlorophytes</taxon>
        <taxon>Chlorophyceae</taxon>
        <taxon>CS clade</taxon>
        <taxon>Sphaeropleales</taxon>
        <taxon>Selenastraceae</taxon>
        <taxon>Raphidocelis</taxon>
    </lineage>
</organism>
<accession>A0A2V0PCQ3</accession>
<keyword evidence="1" id="KW-0732">Signal</keyword>
<comment type="caution">
    <text evidence="2">The sequence shown here is derived from an EMBL/GenBank/DDBJ whole genome shotgun (WGS) entry which is preliminary data.</text>
</comment>
<dbReference type="EMBL" id="BDRX01000104">
    <property type="protein sequence ID" value="GBF97628.1"/>
    <property type="molecule type" value="Genomic_DNA"/>
</dbReference>
<keyword evidence="3" id="KW-1185">Reference proteome</keyword>
<reference evidence="2 3" key="1">
    <citation type="journal article" date="2018" name="Sci. Rep.">
        <title>Raphidocelis subcapitata (=Pseudokirchneriella subcapitata) provides an insight into genome evolution and environmental adaptations in the Sphaeropleales.</title>
        <authorList>
            <person name="Suzuki S."/>
            <person name="Yamaguchi H."/>
            <person name="Nakajima N."/>
            <person name="Kawachi M."/>
        </authorList>
    </citation>
    <scope>NUCLEOTIDE SEQUENCE [LARGE SCALE GENOMIC DNA]</scope>
    <source>
        <strain evidence="2 3">NIES-35</strain>
    </source>
</reference>
<sequence>MAAVRALAALLVLAAAGAALADGAPLMKPVRIVSRFEQQKPGPGATQGFTKQFSVQSFTKMPLELGTGWLTPFQPEAGKKQKATLYITGAREARRVAWLKRHTAPPHHEGGCRF</sequence>
<feature type="signal peptide" evidence="1">
    <location>
        <begin position="1"/>
        <end position="21"/>
    </location>
</feature>
<dbReference type="Proteomes" id="UP000247498">
    <property type="component" value="Unassembled WGS sequence"/>
</dbReference>
<dbReference type="AlphaFoldDB" id="A0A2V0PCQ3"/>
<protein>
    <submittedName>
        <fullName evidence="2">Uncharacterized protein</fullName>
    </submittedName>
</protein>